<dbReference type="GO" id="GO:0016020">
    <property type="term" value="C:membrane"/>
    <property type="evidence" value="ECO:0007669"/>
    <property type="project" value="UniProtKB-SubCell"/>
</dbReference>
<protein>
    <submittedName>
        <fullName evidence="10">OPT superfamily oligopeptide transporter</fullName>
    </submittedName>
</protein>
<keyword evidence="3" id="KW-0813">Transport</keyword>
<keyword evidence="5" id="KW-0571">Peptide transport</keyword>
<organism evidence="10 11">
    <name type="scientific">Rhizoclosmatium globosum</name>
    <dbReference type="NCBI Taxonomy" id="329046"/>
    <lineage>
        <taxon>Eukaryota</taxon>
        <taxon>Fungi</taxon>
        <taxon>Fungi incertae sedis</taxon>
        <taxon>Chytridiomycota</taxon>
        <taxon>Chytridiomycota incertae sedis</taxon>
        <taxon>Chytridiomycetes</taxon>
        <taxon>Chytridiales</taxon>
        <taxon>Chytriomycetaceae</taxon>
        <taxon>Rhizoclosmatium</taxon>
    </lineage>
</organism>
<proteinExistence type="inferred from homology"/>
<keyword evidence="11" id="KW-1185">Reference proteome</keyword>
<gene>
    <name evidence="10" type="ORF">BCR33DRAFT_685063</name>
</gene>
<keyword evidence="6" id="KW-0653">Protein transport</keyword>
<dbReference type="NCBIfam" id="TIGR00728">
    <property type="entry name" value="OPT_sfam"/>
    <property type="match status" value="1"/>
</dbReference>
<feature type="transmembrane region" description="Helical" evidence="9">
    <location>
        <begin position="631"/>
        <end position="649"/>
    </location>
</feature>
<feature type="transmembrane region" description="Helical" evidence="9">
    <location>
        <begin position="420"/>
        <end position="440"/>
    </location>
</feature>
<dbReference type="PANTHER" id="PTHR22601">
    <property type="entry name" value="ISP4 LIKE PROTEIN"/>
    <property type="match status" value="1"/>
</dbReference>
<sequence>MTIHEISAIKEREKPLFHPDSEMTIAMDSEQDKIATFVAFHPEYETDNELADVKYVREHIEFIVPQTDDPSTPAFTPRAIFLGTFFAVILSFANTCLTFRSNPFSIPSTVAVIISYPVGIFLSKVLPKGTWLNPGPFSIKEHILLWIICSASGTPYGIDNVVTQMHPDLMGNTNITFIEALAFILVTQFLGYGFSGLTRRFLVKPTAMWWPSSIPAIAMFTAFHKIDSAETGNRYTWSRFTVFWLAFFAMFAYEWIPEYFAPVLQSVSIGCLIAGRGTGKSGVLSKFNFLSGSTTTGTGLFGLTFDWGMIGSGNFSQPLWANATNTLGNIFFLWILTPLFYLNDVFGINAKLRAPKVHYFDTLNPTINSAALFVGNSNGTKPHGSRISPRYFYNISDNYNLNTTAYKDVAPIHITSMFSLSYASSFLTVTSALVHVALWYGKDIYRQTKNALLQVKDEVDALDKHVQMMEAYPDVPDWCYLLLLGACTAGGLLVSLFTPFGMPWWGIFFNIGMVSLFVVPYGSIAAMAGISLYLNVLSEFVIGLMIPGKTIAVMAFKSWATNNLIQAINLTSDLKFGQYMHIPPYAMVASQFIGTFINAIVSTAACWYMMFNTNGLVSSSSTDWAMPSYNVFYSAGGIWGAIGPQRFFGIGSIYENLLWCFLVGAAAPVIPWLGNKYIVKSSYWHYINFSIFFQFGGYTTYQQTIVMPFLACVFAQVWVWNRNREFYQKYLFVMGTGFDTAAATVALIVAVLNVYGISFTTITAVNPDTSNVPLDYYCYPGADFKDFDCSYYRAQGRNETAYGLLC</sequence>
<dbReference type="AlphaFoldDB" id="A0A1Y2B9J7"/>
<comment type="similarity">
    <text evidence="2">Belongs to the oligopeptide OPT transporter family.</text>
</comment>
<dbReference type="GO" id="GO:0035673">
    <property type="term" value="F:oligopeptide transmembrane transporter activity"/>
    <property type="evidence" value="ECO:0007669"/>
    <property type="project" value="InterPro"/>
</dbReference>
<evidence type="ECO:0000256" key="9">
    <source>
        <dbReference type="SAM" id="Phobius"/>
    </source>
</evidence>
<feature type="transmembrane region" description="Helical" evidence="9">
    <location>
        <begin position="287"/>
        <end position="310"/>
    </location>
</feature>
<feature type="transmembrane region" description="Helical" evidence="9">
    <location>
        <begin position="656"/>
        <end position="674"/>
    </location>
</feature>
<feature type="transmembrane region" description="Helical" evidence="9">
    <location>
        <begin position="104"/>
        <end position="123"/>
    </location>
</feature>
<feature type="transmembrane region" description="Helical" evidence="9">
    <location>
        <begin position="143"/>
        <end position="162"/>
    </location>
</feature>
<feature type="transmembrane region" description="Helical" evidence="9">
    <location>
        <begin position="174"/>
        <end position="195"/>
    </location>
</feature>
<feature type="transmembrane region" description="Helical" evidence="9">
    <location>
        <begin position="700"/>
        <end position="719"/>
    </location>
</feature>
<feature type="transmembrane region" description="Helical" evidence="9">
    <location>
        <begin position="478"/>
        <end position="500"/>
    </location>
</feature>
<evidence type="ECO:0000256" key="7">
    <source>
        <dbReference type="ARBA" id="ARBA00022989"/>
    </source>
</evidence>
<evidence type="ECO:0000256" key="5">
    <source>
        <dbReference type="ARBA" id="ARBA00022856"/>
    </source>
</evidence>
<dbReference type="OrthoDB" id="9986677at2759"/>
<dbReference type="Pfam" id="PF03169">
    <property type="entry name" value="OPT"/>
    <property type="match status" value="1"/>
</dbReference>
<evidence type="ECO:0000256" key="3">
    <source>
        <dbReference type="ARBA" id="ARBA00022448"/>
    </source>
</evidence>
<evidence type="ECO:0000313" key="11">
    <source>
        <dbReference type="Proteomes" id="UP000193642"/>
    </source>
</evidence>
<feature type="transmembrane region" description="Helical" evidence="9">
    <location>
        <begin position="731"/>
        <end position="755"/>
    </location>
</feature>
<dbReference type="InterPro" id="IPR004813">
    <property type="entry name" value="OPT"/>
</dbReference>
<dbReference type="InterPro" id="IPR004648">
    <property type="entry name" value="Oligpept_transpt"/>
</dbReference>
<dbReference type="Proteomes" id="UP000193642">
    <property type="component" value="Unassembled WGS sequence"/>
</dbReference>
<evidence type="ECO:0000313" key="10">
    <source>
        <dbReference type="EMBL" id="ORY31541.1"/>
    </source>
</evidence>
<dbReference type="GO" id="GO:0015031">
    <property type="term" value="P:protein transport"/>
    <property type="evidence" value="ECO:0007669"/>
    <property type="project" value="UniProtKB-KW"/>
</dbReference>
<feature type="transmembrane region" description="Helical" evidence="9">
    <location>
        <begin position="207"/>
        <end position="224"/>
    </location>
</feature>
<feature type="transmembrane region" description="Helical" evidence="9">
    <location>
        <begin position="236"/>
        <end position="253"/>
    </location>
</feature>
<comment type="caution">
    <text evidence="10">The sequence shown here is derived from an EMBL/GenBank/DDBJ whole genome shotgun (WGS) entry which is preliminary data.</text>
</comment>
<feature type="transmembrane region" description="Helical" evidence="9">
    <location>
        <begin position="507"/>
        <end position="534"/>
    </location>
</feature>
<evidence type="ECO:0000256" key="4">
    <source>
        <dbReference type="ARBA" id="ARBA00022692"/>
    </source>
</evidence>
<comment type="subcellular location">
    <subcellularLocation>
        <location evidence="1">Membrane</location>
        <topology evidence="1">Multi-pass membrane protein</topology>
    </subcellularLocation>
</comment>
<accession>A0A1Y2B9J7</accession>
<evidence type="ECO:0000256" key="8">
    <source>
        <dbReference type="ARBA" id="ARBA00023136"/>
    </source>
</evidence>
<evidence type="ECO:0000256" key="2">
    <source>
        <dbReference type="ARBA" id="ARBA00008807"/>
    </source>
</evidence>
<feature type="transmembrane region" description="Helical" evidence="9">
    <location>
        <begin position="585"/>
        <end position="611"/>
    </location>
</feature>
<name>A0A1Y2B9J7_9FUNG</name>
<keyword evidence="4 9" id="KW-0812">Transmembrane</keyword>
<keyword evidence="7 9" id="KW-1133">Transmembrane helix</keyword>
<feature type="transmembrane region" description="Helical" evidence="9">
    <location>
        <begin position="79"/>
        <end position="97"/>
    </location>
</feature>
<dbReference type="EMBL" id="MCGO01000076">
    <property type="protein sequence ID" value="ORY31541.1"/>
    <property type="molecule type" value="Genomic_DNA"/>
</dbReference>
<evidence type="ECO:0000256" key="6">
    <source>
        <dbReference type="ARBA" id="ARBA00022927"/>
    </source>
</evidence>
<evidence type="ECO:0000256" key="1">
    <source>
        <dbReference type="ARBA" id="ARBA00004141"/>
    </source>
</evidence>
<reference evidence="10 11" key="1">
    <citation type="submission" date="2016-07" db="EMBL/GenBank/DDBJ databases">
        <title>Pervasive Adenine N6-methylation of Active Genes in Fungi.</title>
        <authorList>
            <consortium name="DOE Joint Genome Institute"/>
            <person name="Mondo S.J."/>
            <person name="Dannebaum R.O."/>
            <person name="Kuo R.C."/>
            <person name="Labutti K."/>
            <person name="Haridas S."/>
            <person name="Kuo A."/>
            <person name="Salamov A."/>
            <person name="Ahrendt S.R."/>
            <person name="Lipzen A."/>
            <person name="Sullivan W."/>
            <person name="Andreopoulos W.B."/>
            <person name="Clum A."/>
            <person name="Lindquist E."/>
            <person name="Daum C."/>
            <person name="Ramamoorthy G.K."/>
            <person name="Gryganskyi A."/>
            <person name="Culley D."/>
            <person name="Magnuson J.K."/>
            <person name="James T.Y."/>
            <person name="O'Malley M.A."/>
            <person name="Stajich J.E."/>
            <person name="Spatafora J.W."/>
            <person name="Visel A."/>
            <person name="Grigoriev I.V."/>
        </authorList>
    </citation>
    <scope>NUCLEOTIDE SEQUENCE [LARGE SCALE GENOMIC DNA]</scope>
    <source>
        <strain evidence="10 11">JEL800</strain>
    </source>
</reference>
<keyword evidence="8 9" id="KW-0472">Membrane</keyword>